<dbReference type="RefSeq" id="WP_183122611.1">
    <property type="nucleotide sequence ID" value="NZ_JACJHR010000001.1"/>
</dbReference>
<comment type="caution">
    <text evidence="1">The sequence shown here is derived from an EMBL/GenBank/DDBJ whole genome shotgun (WGS) entry which is preliminary data.</text>
</comment>
<dbReference type="Proteomes" id="UP000550260">
    <property type="component" value="Unassembled WGS sequence"/>
</dbReference>
<reference evidence="1 2" key="1">
    <citation type="submission" date="2020-08" db="EMBL/GenBank/DDBJ databases">
        <title>Amycolatopsis echigonensis JCM 21831.</title>
        <authorList>
            <person name="Tedsree N."/>
            <person name="Kuncharoen N."/>
            <person name="Likhitwitayawuid K."/>
            <person name="Tanasupawat S."/>
        </authorList>
    </citation>
    <scope>NUCLEOTIDE SEQUENCE [LARGE SCALE GENOMIC DNA]</scope>
    <source>
        <strain evidence="1 2">JCM 21831</strain>
    </source>
</reference>
<dbReference type="NCBIfam" id="NF047389">
    <property type="entry name" value="ATPase_Sll1717"/>
    <property type="match status" value="1"/>
</dbReference>
<dbReference type="EMBL" id="JACJHR010000001">
    <property type="protein sequence ID" value="MBB2497634.1"/>
    <property type="molecule type" value="Genomic_DNA"/>
</dbReference>
<evidence type="ECO:0000313" key="1">
    <source>
        <dbReference type="EMBL" id="MBB2497634.1"/>
    </source>
</evidence>
<accession>A0A8E1T3Z2</accession>
<proteinExistence type="predicted"/>
<dbReference type="AlphaFoldDB" id="A0A8E1T3Z2"/>
<evidence type="ECO:0000313" key="2">
    <source>
        <dbReference type="Proteomes" id="UP000550260"/>
    </source>
</evidence>
<organism evidence="1 2">
    <name type="scientific">Amycolatopsis echigonensis</name>
    <dbReference type="NCBI Taxonomy" id="2576905"/>
    <lineage>
        <taxon>Bacteria</taxon>
        <taxon>Bacillati</taxon>
        <taxon>Actinomycetota</taxon>
        <taxon>Actinomycetes</taxon>
        <taxon>Pseudonocardiales</taxon>
        <taxon>Pseudonocardiaceae</taxon>
        <taxon>Amycolatopsis</taxon>
    </lineage>
</organism>
<sequence>MCALGGALTPLHLRRPAPRPVAEAERQAIRAARGRGRRTLGDQRAALGGARLDPIEPSSAATFWIRKARLVDLGNVSSFGGIDADADLLLNECFQDHGAYLDARKHERFLIIGRKGSGKTAIFRRLISERSHDLFSDGHTFDDYPWHHHDLQAQTGVPEERRYIQSWKYLMLLSLAKIALNQDQSLAIREESLDSLEVIESFVVDSYGSRNPDLTQLFSPNKEIKLKGGLRTPFAVLDIERIRVKDLPIHIQEVNRQLAKHVMQSLNPEHDYYICFDQLDLGFNPGDQAYHQRLIGLILASRELNRIATENGKRASVIVFLRDDIYQMLHFEDKNKLTENHLSKIEWKEYGRGLTLKSLMERRFGQVLNGEGTVSWDSVFNEGREMPSRKSKYTYICDRTFLRPRDMIKFCNQVLIEHRAFGADPDEKFDNEHVLEARSSYSEYLRNELDDEIAKQVPHYKDYLEVVKSVGSMQFTSTSFDLAWKKLDMDKIGKSKEALRELFEFSVVGYLKPGGQGGGSQYVWRYSSGNTRFNPEADTFRIHAGLKEVLDLVAGAGRGN</sequence>
<dbReference type="InterPro" id="IPR059206">
    <property type="entry name" value="Sll1717-like"/>
</dbReference>
<protein>
    <submittedName>
        <fullName evidence="1">Uncharacterized protein</fullName>
    </submittedName>
</protein>
<gene>
    <name evidence="1" type="ORF">H5411_00580</name>
</gene>
<name>A0A8E1T3Z2_9PSEU</name>